<keyword evidence="3" id="KW-0804">Transcription</keyword>
<dbReference type="InterPro" id="IPR011075">
    <property type="entry name" value="TetR_C"/>
</dbReference>
<accession>A0ABS4NZY2</accession>
<dbReference type="PROSITE" id="PS50977">
    <property type="entry name" value="HTH_TETR_2"/>
    <property type="match status" value="1"/>
</dbReference>
<evidence type="ECO:0000313" key="6">
    <source>
        <dbReference type="EMBL" id="MBP2115621.1"/>
    </source>
</evidence>
<dbReference type="Gene3D" id="1.10.10.60">
    <property type="entry name" value="Homeodomain-like"/>
    <property type="match status" value="1"/>
</dbReference>
<evidence type="ECO:0000313" key="7">
    <source>
        <dbReference type="Proteomes" id="UP000773462"/>
    </source>
</evidence>
<dbReference type="Gene3D" id="1.10.357.10">
    <property type="entry name" value="Tetracycline Repressor, domain 2"/>
    <property type="match status" value="1"/>
</dbReference>
<organism evidence="6 7">
    <name type="scientific">Paenibacillus silagei</name>
    <dbReference type="NCBI Taxonomy" id="1670801"/>
    <lineage>
        <taxon>Bacteria</taxon>
        <taxon>Bacillati</taxon>
        <taxon>Bacillota</taxon>
        <taxon>Bacilli</taxon>
        <taxon>Bacillales</taxon>
        <taxon>Paenibacillaceae</taxon>
        <taxon>Paenibacillus</taxon>
    </lineage>
</organism>
<protein>
    <submittedName>
        <fullName evidence="6">AcrR family transcriptional regulator</fullName>
    </submittedName>
</protein>
<feature type="domain" description="HTH tetR-type" evidence="5">
    <location>
        <begin position="11"/>
        <end position="71"/>
    </location>
</feature>
<sequence length="191" mass="21030">MEKKRGRPRNTEAKNAILNASYELLLETGFGAVTVEKIAEQAQVSKATIYKWWPNKAAVVMDGYLYAANARLPIPDTGSAKEDILIHAGTLAHFLTSREGKVITELIGEGQSDTGLAEAYRSRYFGPRREEARKLFERGIAQGELKQGLDIGSCIDLVYGPIFYRLLLTGGELSEDSVRDLVLLALQALEA</sequence>
<dbReference type="RefSeq" id="WP_209878768.1">
    <property type="nucleotide sequence ID" value="NZ_JAGGLV010000029.1"/>
</dbReference>
<keyword evidence="2 4" id="KW-0238">DNA-binding</keyword>
<keyword evidence="1" id="KW-0805">Transcription regulation</keyword>
<proteinExistence type="predicted"/>
<dbReference type="InterPro" id="IPR036271">
    <property type="entry name" value="Tet_transcr_reg_TetR-rel_C_sf"/>
</dbReference>
<dbReference type="PANTHER" id="PTHR30055">
    <property type="entry name" value="HTH-TYPE TRANSCRIPTIONAL REGULATOR RUTR"/>
    <property type="match status" value="1"/>
</dbReference>
<comment type="caution">
    <text evidence="6">The sequence shown here is derived from an EMBL/GenBank/DDBJ whole genome shotgun (WGS) entry which is preliminary data.</text>
</comment>
<evidence type="ECO:0000259" key="5">
    <source>
        <dbReference type="PROSITE" id="PS50977"/>
    </source>
</evidence>
<dbReference type="SUPFAM" id="SSF46689">
    <property type="entry name" value="Homeodomain-like"/>
    <property type="match status" value="1"/>
</dbReference>
<gene>
    <name evidence="6" type="ORF">J2Z70_005819</name>
</gene>
<dbReference type="PRINTS" id="PR00455">
    <property type="entry name" value="HTHTETR"/>
</dbReference>
<reference evidence="6 7" key="1">
    <citation type="submission" date="2021-03" db="EMBL/GenBank/DDBJ databases">
        <title>Genomic Encyclopedia of Type Strains, Phase IV (KMG-IV): sequencing the most valuable type-strain genomes for metagenomic binning, comparative biology and taxonomic classification.</title>
        <authorList>
            <person name="Goeker M."/>
        </authorList>
    </citation>
    <scope>NUCLEOTIDE SEQUENCE [LARGE SCALE GENOMIC DNA]</scope>
    <source>
        <strain evidence="6 7">DSM 101953</strain>
    </source>
</reference>
<keyword evidence="7" id="KW-1185">Reference proteome</keyword>
<feature type="DNA-binding region" description="H-T-H motif" evidence="4">
    <location>
        <begin position="34"/>
        <end position="53"/>
    </location>
</feature>
<dbReference type="SUPFAM" id="SSF48498">
    <property type="entry name" value="Tetracyclin repressor-like, C-terminal domain"/>
    <property type="match status" value="1"/>
</dbReference>
<dbReference type="Pfam" id="PF16859">
    <property type="entry name" value="TetR_C_11"/>
    <property type="match status" value="1"/>
</dbReference>
<dbReference type="EMBL" id="JAGGLV010000029">
    <property type="protein sequence ID" value="MBP2115621.1"/>
    <property type="molecule type" value="Genomic_DNA"/>
</dbReference>
<dbReference type="Pfam" id="PF00440">
    <property type="entry name" value="TetR_N"/>
    <property type="match status" value="1"/>
</dbReference>
<dbReference type="InterPro" id="IPR009057">
    <property type="entry name" value="Homeodomain-like_sf"/>
</dbReference>
<evidence type="ECO:0000256" key="4">
    <source>
        <dbReference type="PROSITE-ProRule" id="PRU00335"/>
    </source>
</evidence>
<dbReference type="Proteomes" id="UP000773462">
    <property type="component" value="Unassembled WGS sequence"/>
</dbReference>
<name>A0ABS4NZY2_9BACL</name>
<dbReference type="InterPro" id="IPR050109">
    <property type="entry name" value="HTH-type_TetR-like_transc_reg"/>
</dbReference>
<evidence type="ECO:0000256" key="2">
    <source>
        <dbReference type="ARBA" id="ARBA00023125"/>
    </source>
</evidence>
<dbReference type="PANTHER" id="PTHR30055:SF148">
    <property type="entry name" value="TETR-FAMILY TRANSCRIPTIONAL REGULATOR"/>
    <property type="match status" value="1"/>
</dbReference>
<evidence type="ECO:0000256" key="3">
    <source>
        <dbReference type="ARBA" id="ARBA00023163"/>
    </source>
</evidence>
<dbReference type="InterPro" id="IPR001647">
    <property type="entry name" value="HTH_TetR"/>
</dbReference>
<evidence type="ECO:0000256" key="1">
    <source>
        <dbReference type="ARBA" id="ARBA00023015"/>
    </source>
</evidence>